<organism evidence="2 3">
    <name type="scientific">Stegodyphus mimosarum</name>
    <name type="common">African social velvet spider</name>
    <dbReference type="NCBI Taxonomy" id="407821"/>
    <lineage>
        <taxon>Eukaryota</taxon>
        <taxon>Metazoa</taxon>
        <taxon>Ecdysozoa</taxon>
        <taxon>Arthropoda</taxon>
        <taxon>Chelicerata</taxon>
        <taxon>Arachnida</taxon>
        <taxon>Araneae</taxon>
        <taxon>Araneomorphae</taxon>
        <taxon>Entelegynae</taxon>
        <taxon>Eresoidea</taxon>
        <taxon>Eresidae</taxon>
        <taxon>Stegodyphus</taxon>
    </lineage>
</organism>
<gene>
    <name evidence="2" type="ORF">X975_10789</name>
</gene>
<reference evidence="2 3" key="1">
    <citation type="submission" date="2013-11" db="EMBL/GenBank/DDBJ databases">
        <title>Genome sequencing of Stegodyphus mimosarum.</title>
        <authorList>
            <person name="Bechsgaard J."/>
        </authorList>
    </citation>
    <scope>NUCLEOTIDE SEQUENCE [LARGE SCALE GENOMIC DNA]</scope>
</reference>
<feature type="transmembrane region" description="Helical" evidence="1">
    <location>
        <begin position="27"/>
        <end position="49"/>
    </location>
</feature>
<keyword evidence="1" id="KW-0812">Transmembrane</keyword>
<keyword evidence="1" id="KW-0472">Membrane</keyword>
<sequence length="50" mass="5767">TITNLSSRVLQGKSSIFEEERIRLQTLLRVISFQSPVLIFFGVLFLLVAW</sequence>
<evidence type="ECO:0000313" key="2">
    <source>
        <dbReference type="EMBL" id="KFM63286.1"/>
    </source>
</evidence>
<protein>
    <submittedName>
        <fullName evidence="2">Uncharacterized protein</fullName>
    </submittedName>
</protein>
<dbReference type="Proteomes" id="UP000054359">
    <property type="component" value="Unassembled WGS sequence"/>
</dbReference>
<dbReference type="AlphaFoldDB" id="A0A087TDU7"/>
<evidence type="ECO:0000256" key="1">
    <source>
        <dbReference type="SAM" id="Phobius"/>
    </source>
</evidence>
<keyword evidence="3" id="KW-1185">Reference proteome</keyword>
<keyword evidence="1" id="KW-1133">Transmembrane helix</keyword>
<name>A0A087TDU7_STEMI</name>
<proteinExistence type="predicted"/>
<dbReference type="EMBL" id="KK114773">
    <property type="protein sequence ID" value="KFM63286.1"/>
    <property type="molecule type" value="Genomic_DNA"/>
</dbReference>
<feature type="non-terminal residue" evidence="2">
    <location>
        <position position="1"/>
    </location>
</feature>
<accession>A0A087TDU7</accession>
<evidence type="ECO:0000313" key="3">
    <source>
        <dbReference type="Proteomes" id="UP000054359"/>
    </source>
</evidence>
<feature type="non-terminal residue" evidence="2">
    <location>
        <position position="50"/>
    </location>
</feature>